<feature type="domain" description="Glycosyltransferase subfamily 4-like N-terminal" evidence="2">
    <location>
        <begin position="19"/>
        <end position="183"/>
    </location>
</feature>
<name>U1LZC7_9BACL</name>
<dbReference type="CDD" id="cd03811">
    <property type="entry name" value="GT4_GT28_WabH-like"/>
    <property type="match status" value="1"/>
</dbReference>
<keyword evidence="4" id="KW-1185">Reference proteome</keyword>
<dbReference type="Proteomes" id="UP000016464">
    <property type="component" value="Unassembled WGS sequence"/>
</dbReference>
<feature type="domain" description="Glycosyl transferase family 1" evidence="1">
    <location>
        <begin position="195"/>
        <end position="323"/>
    </location>
</feature>
<dbReference type="PATRIC" id="fig|1345023.5.peg.1118"/>
<evidence type="ECO:0008006" key="5">
    <source>
        <dbReference type="Google" id="ProtNLM"/>
    </source>
</evidence>
<evidence type="ECO:0000313" key="3">
    <source>
        <dbReference type="EMBL" id="ERG67717.1"/>
    </source>
</evidence>
<dbReference type="InterPro" id="IPR001296">
    <property type="entry name" value="Glyco_trans_1"/>
</dbReference>
<evidence type="ECO:0000259" key="1">
    <source>
        <dbReference type="Pfam" id="PF00534"/>
    </source>
</evidence>
<dbReference type="SUPFAM" id="SSF53756">
    <property type="entry name" value="UDP-Glycosyltransferase/glycogen phosphorylase"/>
    <property type="match status" value="1"/>
</dbReference>
<reference evidence="3 4" key="1">
    <citation type="journal article" date="2013" name="Genome Announc.">
        <title>Draft Genome Sequence of Exiguobacterium pavilionensis Strain RW-2, with Wide Thermal, Salinity, and pH Tolerance, Isolated from Modern Freshwater Microbialites.</title>
        <authorList>
            <person name="White R.A.III."/>
            <person name="Grassa C.J."/>
            <person name="Suttle C.A."/>
        </authorList>
    </citation>
    <scope>NUCLEOTIDE SEQUENCE [LARGE SCALE GENOMIC DNA]</scope>
    <source>
        <strain evidence="3 4">RW-2</strain>
    </source>
</reference>
<dbReference type="EMBL" id="ATCL01000014">
    <property type="protein sequence ID" value="ERG67717.1"/>
    <property type="molecule type" value="Genomic_DNA"/>
</dbReference>
<evidence type="ECO:0000313" key="4">
    <source>
        <dbReference type="Proteomes" id="UP000016464"/>
    </source>
</evidence>
<dbReference type="RefSeq" id="WP_021066282.1">
    <property type="nucleotide sequence ID" value="NZ_ATCL01000014.1"/>
</dbReference>
<dbReference type="eggNOG" id="COG0438">
    <property type="taxonomic scope" value="Bacteria"/>
</dbReference>
<dbReference type="PANTHER" id="PTHR12526:SF630">
    <property type="entry name" value="GLYCOSYLTRANSFERASE"/>
    <property type="match status" value="1"/>
</dbReference>
<organism evidence="3 4">
    <name type="scientific">Exiguobacterium chiriqhucha RW-2</name>
    <dbReference type="NCBI Taxonomy" id="1345023"/>
    <lineage>
        <taxon>Bacteria</taxon>
        <taxon>Bacillati</taxon>
        <taxon>Bacillota</taxon>
        <taxon>Bacilli</taxon>
        <taxon>Bacillales</taxon>
        <taxon>Bacillales Family XII. Incertae Sedis</taxon>
        <taxon>Exiguobacterium</taxon>
    </lineage>
</organism>
<accession>U1LZC7</accession>
<dbReference type="GO" id="GO:0016757">
    <property type="term" value="F:glycosyltransferase activity"/>
    <property type="evidence" value="ECO:0007669"/>
    <property type="project" value="InterPro"/>
</dbReference>
<dbReference type="Pfam" id="PF13439">
    <property type="entry name" value="Glyco_transf_4"/>
    <property type="match status" value="1"/>
</dbReference>
<sequence>MGSHSKKNIVLLIPQLRHGGAERVVSRLSFLLTEDFNIKVVVFDDSIVTYKVGCEVISLGVPSSSENNVFSKALNVIKRVLKYKKIKRDNNIDITYSFGDTANIVNIFSKGEDKKLISIRGYKRIRTGKTLIDRLLLKPISVYICNKADKVVSVSELITQTLIKEYNLPSEKVYTIHNGYDLDTIRELSQESLNEAEEKIFEKKNVIISAGTFRHEKGYWHLLKAFSIVLNKKEDMLLVILGTDFNNNKEKVLNLAKQLKIEQSIVFLGYKENPYKYFSKSNMYVLSSVFEGFPNALVEAMSCGLPVVAADCPSGPREILSSTFNINEEFKGIKYSEFGILTQRMSAKENYEPNILEKDDIHLAEGIIELLDEKNRQEFSKKSLQRSNDFGYSTWLLKQKDILSFK</sequence>
<dbReference type="InterPro" id="IPR028098">
    <property type="entry name" value="Glyco_trans_4-like_N"/>
</dbReference>
<dbReference type="PANTHER" id="PTHR12526">
    <property type="entry name" value="GLYCOSYLTRANSFERASE"/>
    <property type="match status" value="1"/>
</dbReference>
<dbReference type="Pfam" id="PF00534">
    <property type="entry name" value="Glycos_transf_1"/>
    <property type="match status" value="1"/>
</dbReference>
<proteinExistence type="predicted"/>
<evidence type="ECO:0000259" key="2">
    <source>
        <dbReference type="Pfam" id="PF13439"/>
    </source>
</evidence>
<comment type="caution">
    <text evidence="3">The sequence shown here is derived from an EMBL/GenBank/DDBJ whole genome shotgun (WGS) entry which is preliminary data.</text>
</comment>
<gene>
    <name evidence="3" type="ORF">M467_10540</name>
</gene>
<protein>
    <recommendedName>
        <fullName evidence="5">Glycosyl transferase family 1 domain-containing protein</fullName>
    </recommendedName>
</protein>
<dbReference type="AlphaFoldDB" id="U1LZC7"/>
<dbReference type="OrthoDB" id="9787617at2"/>
<dbReference type="Gene3D" id="3.40.50.2000">
    <property type="entry name" value="Glycogen Phosphorylase B"/>
    <property type="match status" value="2"/>
</dbReference>